<organism evidence="2 3">
    <name type="scientific">Dethiosulfatarculus sandiegensis</name>
    <dbReference type="NCBI Taxonomy" id="1429043"/>
    <lineage>
        <taxon>Bacteria</taxon>
        <taxon>Pseudomonadati</taxon>
        <taxon>Thermodesulfobacteriota</taxon>
        <taxon>Desulfarculia</taxon>
        <taxon>Desulfarculales</taxon>
        <taxon>Desulfarculaceae</taxon>
        <taxon>Dethiosulfatarculus</taxon>
    </lineage>
</organism>
<evidence type="ECO:0000313" key="3">
    <source>
        <dbReference type="Proteomes" id="UP000032233"/>
    </source>
</evidence>
<evidence type="ECO:0000313" key="2">
    <source>
        <dbReference type="EMBL" id="KIX12631.1"/>
    </source>
</evidence>
<name>A0A0D2JA76_9BACT</name>
<keyword evidence="3" id="KW-1185">Reference proteome</keyword>
<accession>A0A0D2JA76</accession>
<dbReference type="InterPro" id="IPR013216">
    <property type="entry name" value="Methyltransf_11"/>
</dbReference>
<dbReference type="SUPFAM" id="SSF53335">
    <property type="entry name" value="S-adenosyl-L-methionine-dependent methyltransferases"/>
    <property type="match status" value="1"/>
</dbReference>
<dbReference type="EMBL" id="AZAC01000029">
    <property type="protein sequence ID" value="KIX12631.1"/>
    <property type="molecule type" value="Genomic_DNA"/>
</dbReference>
<protein>
    <recommendedName>
        <fullName evidence="1">Methyltransferase type 11 domain-containing protein</fullName>
    </recommendedName>
</protein>
<dbReference type="Gene3D" id="3.40.50.150">
    <property type="entry name" value="Vaccinia Virus protein VP39"/>
    <property type="match status" value="1"/>
</dbReference>
<gene>
    <name evidence="2" type="ORF">X474_18675</name>
</gene>
<dbReference type="PANTHER" id="PTHR43861">
    <property type="entry name" value="TRANS-ACONITATE 2-METHYLTRANSFERASE-RELATED"/>
    <property type="match status" value="1"/>
</dbReference>
<dbReference type="Pfam" id="PF08241">
    <property type="entry name" value="Methyltransf_11"/>
    <property type="match status" value="1"/>
</dbReference>
<dbReference type="Proteomes" id="UP000032233">
    <property type="component" value="Unassembled WGS sequence"/>
</dbReference>
<dbReference type="CDD" id="cd02440">
    <property type="entry name" value="AdoMet_MTases"/>
    <property type="match status" value="1"/>
</dbReference>
<dbReference type="InParanoid" id="A0A0D2JA76"/>
<comment type="caution">
    <text evidence="2">The sequence shown here is derived from an EMBL/GenBank/DDBJ whole genome shotgun (WGS) entry which is preliminary data.</text>
</comment>
<dbReference type="STRING" id="1429043.X474_18675"/>
<evidence type="ECO:0000259" key="1">
    <source>
        <dbReference type="Pfam" id="PF08241"/>
    </source>
</evidence>
<dbReference type="AlphaFoldDB" id="A0A0D2JA76"/>
<dbReference type="InterPro" id="IPR029063">
    <property type="entry name" value="SAM-dependent_MTases_sf"/>
</dbReference>
<sequence>MAEKKPVNPDALIQELGIEGLCRTAEEYYSSMTCTKGVRAKPFAEFEHTPVSLVKLGLLLEGLKLGKSMKVLDFGAGTCWLSRALWQMGIKPIAMDPSETALKIGKEQFKGAVCANGGGYDPEFMVFDGRRIELEDESVDRITCFDSFHHVPNPEEILAEFSRVLSKNGLIGFCEPGPGHHKSHHSQFEMREKRVLEKDVHPDRLFEHARALGFTGFFAKPYLSTHGEVSFSGYKRLLKYKYFPPFSGLARVWRLFYPPLAYNPVFFFEKGKAIHDSRSEKGLSFALGELPAQLEYKSGEEYELSVNLKNTGSARWLTHNWVDVGIVKLGAHLFDQKGNCLDWDWLRIDLPHDLEPGGEVGLTCRMIFSEPGDFVVQLDLVSENICWFGDKTGYHPSVRVHVA</sequence>
<proteinExistence type="predicted"/>
<dbReference type="GO" id="GO:0008757">
    <property type="term" value="F:S-adenosylmethionine-dependent methyltransferase activity"/>
    <property type="evidence" value="ECO:0007669"/>
    <property type="project" value="InterPro"/>
</dbReference>
<dbReference type="RefSeq" id="WP_044350524.1">
    <property type="nucleotide sequence ID" value="NZ_AZAC01000029.1"/>
</dbReference>
<feature type="domain" description="Methyltransferase type 11" evidence="1">
    <location>
        <begin position="72"/>
        <end position="171"/>
    </location>
</feature>
<dbReference type="OrthoDB" id="163232at2"/>
<reference evidence="2 3" key="1">
    <citation type="submission" date="2013-11" db="EMBL/GenBank/DDBJ databases">
        <title>Metagenomic analysis of a methanogenic consortium involved in long chain n-alkane degradation.</title>
        <authorList>
            <person name="Davidova I.A."/>
            <person name="Callaghan A.V."/>
            <person name="Wawrik B."/>
            <person name="Pruitt S."/>
            <person name="Marks C."/>
            <person name="Duncan K.E."/>
            <person name="Suflita J.M."/>
        </authorList>
    </citation>
    <scope>NUCLEOTIDE SEQUENCE [LARGE SCALE GENOMIC DNA]</scope>
    <source>
        <strain evidence="2 3">SPR</strain>
    </source>
</reference>